<dbReference type="GO" id="GO:0005634">
    <property type="term" value="C:nucleus"/>
    <property type="evidence" value="ECO:0007669"/>
    <property type="project" value="UniProtKB-ARBA"/>
</dbReference>
<dbReference type="Pfam" id="PF01344">
    <property type="entry name" value="Kelch_1"/>
    <property type="match status" value="1"/>
</dbReference>
<reference evidence="3 4" key="1">
    <citation type="journal article" date="2016" name="G3 (Bethesda)">
        <title>First Draft Assembly and Annotation of the Genome of a California Endemic Oak Quercus lobata Nee (Fagaceae).</title>
        <authorList>
            <person name="Sork V.L."/>
            <person name="Fitz-Gibbon S.T."/>
            <person name="Puiu D."/>
            <person name="Crepeau M."/>
            <person name="Gugger P.F."/>
            <person name="Sherman R."/>
            <person name="Stevens K."/>
            <person name="Langley C.H."/>
            <person name="Pellegrini M."/>
            <person name="Salzberg S.L."/>
        </authorList>
    </citation>
    <scope>NUCLEOTIDE SEQUENCE [LARGE SCALE GENOMIC DNA]</scope>
    <source>
        <strain evidence="3 4">cv. SW786</strain>
    </source>
</reference>
<keyword evidence="1" id="KW-0880">Kelch repeat</keyword>
<evidence type="ECO:0000256" key="1">
    <source>
        <dbReference type="ARBA" id="ARBA00022441"/>
    </source>
</evidence>
<dbReference type="PANTHER" id="PTHR46122:SF2">
    <property type="entry name" value="F-BOX_KELCH-REPEAT PROTEIN SKIP11"/>
    <property type="match status" value="1"/>
</dbReference>
<sequence length="225" mass="25524">MHLPRMTPYECFIWSDKESLAIRTELLVFGKEVTSHSRRESDFSRWVYSQGNILDSVMLCNSEPKSWETLPPMKKPRKMCFGVFMDEKFYVIGGIGGPDSKVLSCGEEYDLVMREWMEIPNMSPTRNGSSGDNEGQSTAAVVTSPLVAAVNNELYATDYADSEVRKYDKGRRVWVTVGRLPERAGLMNGFIELNSWRPSEGPPQWNLLARKHSVNFVYNCAVMGC</sequence>
<dbReference type="InterPro" id="IPR015915">
    <property type="entry name" value="Kelch-typ_b-propeller"/>
</dbReference>
<dbReference type="PANTHER" id="PTHR46122">
    <property type="entry name" value="GALACTOSE OXIDASE/KELCH REPEAT PROTEIN-RELATED"/>
    <property type="match status" value="1"/>
</dbReference>
<dbReference type="Gramene" id="QL03p064773:mrna">
    <property type="protein sequence ID" value="QL03p064773:mrna"/>
    <property type="gene ID" value="QL03p064773"/>
</dbReference>
<dbReference type="EMBL" id="LRBV02000003">
    <property type="status" value="NOT_ANNOTATED_CDS"/>
    <property type="molecule type" value="Genomic_DNA"/>
</dbReference>
<dbReference type="Gene3D" id="2.120.10.80">
    <property type="entry name" value="Kelch-type beta propeller"/>
    <property type="match status" value="1"/>
</dbReference>
<dbReference type="AlphaFoldDB" id="A0A7N2LAW3"/>
<dbReference type="SUPFAM" id="SSF117281">
    <property type="entry name" value="Kelch motif"/>
    <property type="match status" value="1"/>
</dbReference>
<name>A0A7N2LAW3_QUELO</name>
<evidence type="ECO:0000313" key="4">
    <source>
        <dbReference type="Proteomes" id="UP000594261"/>
    </source>
</evidence>
<dbReference type="OMA" id="QFIHNFC"/>
<organism evidence="3 4">
    <name type="scientific">Quercus lobata</name>
    <name type="common">Valley oak</name>
    <dbReference type="NCBI Taxonomy" id="97700"/>
    <lineage>
        <taxon>Eukaryota</taxon>
        <taxon>Viridiplantae</taxon>
        <taxon>Streptophyta</taxon>
        <taxon>Embryophyta</taxon>
        <taxon>Tracheophyta</taxon>
        <taxon>Spermatophyta</taxon>
        <taxon>Magnoliopsida</taxon>
        <taxon>eudicotyledons</taxon>
        <taxon>Gunneridae</taxon>
        <taxon>Pentapetalae</taxon>
        <taxon>rosids</taxon>
        <taxon>fabids</taxon>
        <taxon>Fagales</taxon>
        <taxon>Fagaceae</taxon>
        <taxon>Quercus</taxon>
    </lineage>
</organism>
<evidence type="ECO:0000256" key="2">
    <source>
        <dbReference type="ARBA" id="ARBA00022737"/>
    </source>
</evidence>
<dbReference type="InParanoid" id="A0A7N2LAW3"/>
<dbReference type="InterPro" id="IPR006652">
    <property type="entry name" value="Kelch_1"/>
</dbReference>
<evidence type="ECO:0000313" key="3">
    <source>
        <dbReference type="EnsemblPlants" id="QL03p064773:mrna"/>
    </source>
</evidence>
<dbReference type="Proteomes" id="UP000594261">
    <property type="component" value="Chromosome 3"/>
</dbReference>
<dbReference type="EnsemblPlants" id="QL03p064773:mrna">
    <property type="protein sequence ID" value="QL03p064773:mrna"/>
    <property type="gene ID" value="QL03p064773"/>
</dbReference>
<proteinExistence type="predicted"/>
<keyword evidence="2" id="KW-0677">Repeat</keyword>
<dbReference type="InterPro" id="IPR052439">
    <property type="entry name" value="F-box/Kelch-repeat"/>
</dbReference>
<reference evidence="3" key="2">
    <citation type="submission" date="2021-01" db="UniProtKB">
        <authorList>
            <consortium name="EnsemblPlants"/>
        </authorList>
    </citation>
    <scope>IDENTIFICATION</scope>
</reference>
<protein>
    <submittedName>
        <fullName evidence="3">Uncharacterized protein</fullName>
    </submittedName>
</protein>
<accession>A0A7N2LAW3</accession>
<keyword evidence="4" id="KW-1185">Reference proteome</keyword>